<feature type="non-terminal residue" evidence="2">
    <location>
        <position position="115"/>
    </location>
</feature>
<reference evidence="2" key="1">
    <citation type="submission" date="2018-05" db="EMBL/GenBank/DDBJ databases">
        <authorList>
            <person name="Lanie J.A."/>
            <person name="Ng W.-L."/>
            <person name="Kazmierczak K.M."/>
            <person name="Andrzejewski T.M."/>
            <person name="Davidsen T.M."/>
            <person name="Wayne K.J."/>
            <person name="Tettelin H."/>
            <person name="Glass J.I."/>
            <person name="Rusch D."/>
            <person name="Podicherti R."/>
            <person name="Tsui H.-C.T."/>
            <person name="Winkler M.E."/>
        </authorList>
    </citation>
    <scope>NUCLEOTIDE SEQUENCE</scope>
</reference>
<gene>
    <name evidence="2" type="ORF">METZ01_LOCUS258441</name>
</gene>
<accession>A0A382J2F1</accession>
<feature type="transmembrane region" description="Helical" evidence="1">
    <location>
        <begin position="53"/>
        <end position="73"/>
    </location>
</feature>
<proteinExistence type="predicted"/>
<sequence>MTEETHASTGVAYLLILMIKGTLLRGVACMIGGSGLLTCNDAVIKWVGANHPVGQMISIRGLYVVAFILLFVHRPGGGGFNSLRIANWGGACLWGAMLVASTFLFLTGLQYLPLA</sequence>
<evidence type="ECO:0008006" key="3">
    <source>
        <dbReference type="Google" id="ProtNLM"/>
    </source>
</evidence>
<keyword evidence="1" id="KW-0812">Transmembrane</keyword>
<name>A0A382J2F1_9ZZZZ</name>
<dbReference type="AlphaFoldDB" id="A0A382J2F1"/>
<protein>
    <recommendedName>
        <fullName evidence="3">EamA domain-containing protein</fullName>
    </recommendedName>
</protein>
<evidence type="ECO:0000256" key="1">
    <source>
        <dbReference type="SAM" id="Phobius"/>
    </source>
</evidence>
<feature type="transmembrane region" description="Helical" evidence="1">
    <location>
        <begin position="85"/>
        <end position="112"/>
    </location>
</feature>
<dbReference type="EMBL" id="UINC01071002">
    <property type="protein sequence ID" value="SVC05587.1"/>
    <property type="molecule type" value="Genomic_DNA"/>
</dbReference>
<evidence type="ECO:0000313" key="2">
    <source>
        <dbReference type="EMBL" id="SVC05587.1"/>
    </source>
</evidence>
<organism evidence="2">
    <name type="scientific">marine metagenome</name>
    <dbReference type="NCBI Taxonomy" id="408172"/>
    <lineage>
        <taxon>unclassified sequences</taxon>
        <taxon>metagenomes</taxon>
        <taxon>ecological metagenomes</taxon>
    </lineage>
</organism>
<keyword evidence="1" id="KW-0472">Membrane</keyword>
<feature type="transmembrane region" description="Helical" evidence="1">
    <location>
        <begin position="12"/>
        <end position="33"/>
    </location>
</feature>
<keyword evidence="1" id="KW-1133">Transmembrane helix</keyword>